<name>A0A3L6PWY1_PANMI</name>
<reference evidence="3" key="1">
    <citation type="journal article" date="2019" name="Nat. Commun.">
        <title>The genome of broomcorn millet.</title>
        <authorList>
            <person name="Zou C."/>
            <person name="Miki D."/>
            <person name="Li D."/>
            <person name="Tang Q."/>
            <person name="Xiao L."/>
            <person name="Rajput S."/>
            <person name="Deng P."/>
            <person name="Jia W."/>
            <person name="Huang R."/>
            <person name="Zhang M."/>
            <person name="Sun Y."/>
            <person name="Hu J."/>
            <person name="Fu X."/>
            <person name="Schnable P.S."/>
            <person name="Li F."/>
            <person name="Zhang H."/>
            <person name="Feng B."/>
            <person name="Zhu X."/>
            <person name="Liu R."/>
            <person name="Schnable J.C."/>
            <person name="Zhu J.-K."/>
            <person name="Zhang H."/>
        </authorList>
    </citation>
    <scope>NUCLEOTIDE SEQUENCE [LARGE SCALE GENOMIC DNA]</scope>
</reference>
<feature type="region of interest" description="Disordered" evidence="1">
    <location>
        <begin position="1"/>
        <end position="20"/>
    </location>
</feature>
<proteinExistence type="predicted"/>
<dbReference type="EMBL" id="PQIB02000015">
    <property type="protein sequence ID" value="RLM65874.1"/>
    <property type="molecule type" value="Genomic_DNA"/>
</dbReference>
<accession>A0A3L6PWY1</accession>
<comment type="caution">
    <text evidence="2">The sequence shown here is derived from an EMBL/GenBank/DDBJ whole genome shotgun (WGS) entry which is preliminary data.</text>
</comment>
<gene>
    <name evidence="2" type="ORF">C2845_PM16G03150</name>
</gene>
<dbReference type="Proteomes" id="UP000275267">
    <property type="component" value="Unassembled WGS sequence"/>
</dbReference>
<organism evidence="2 3">
    <name type="scientific">Panicum miliaceum</name>
    <name type="common">Proso millet</name>
    <name type="synonym">Broomcorn millet</name>
    <dbReference type="NCBI Taxonomy" id="4540"/>
    <lineage>
        <taxon>Eukaryota</taxon>
        <taxon>Viridiplantae</taxon>
        <taxon>Streptophyta</taxon>
        <taxon>Embryophyta</taxon>
        <taxon>Tracheophyta</taxon>
        <taxon>Spermatophyta</taxon>
        <taxon>Magnoliopsida</taxon>
        <taxon>Liliopsida</taxon>
        <taxon>Poales</taxon>
        <taxon>Poaceae</taxon>
        <taxon>PACMAD clade</taxon>
        <taxon>Panicoideae</taxon>
        <taxon>Panicodae</taxon>
        <taxon>Paniceae</taxon>
        <taxon>Panicinae</taxon>
        <taxon>Panicum</taxon>
        <taxon>Panicum sect. Panicum</taxon>
    </lineage>
</organism>
<protein>
    <submittedName>
        <fullName evidence="2">Zinc finger BED domain-containing protein DAYSLEEPER-like</fullName>
    </submittedName>
</protein>
<dbReference type="AlphaFoldDB" id="A0A3L6PWY1"/>
<dbReference type="OrthoDB" id="10474183at2759"/>
<feature type="region of interest" description="Disordered" evidence="1">
    <location>
        <begin position="36"/>
        <end position="58"/>
    </location>
</feature>
<evidence type="ECO:0000256" key="1">
    <source>
        <dbReference type="SAM" id="MobiDB-lite"/>
    </source>
</evidence>
<evidence type="ECO:0000313" key="2">
    <source>
        <dbReference type="EMBL" id="RLM65874.1"/>
    </source>
</evidence>
<evidence type="ECO:0000313" key="3">
    <source>
        <dbReference type="Proteomes" id="UP000275267"/>
    </source>
</evidence>
<keyword evidence="3" id="KW-1185">Reference proteome</keyword>
<sequence length="58" mass="5817">MDENYTINDDLRACGLPGDDEDDVATGAVPLVGSSAAPVNVDDAGAGGLPQDQEQAEG</sequence>